<name>A0A645BD71_9ZZZZ</name>
<dbReference type="Pfam" id="PF00672">
    <property type="entry name" value="HAMP"/>
    <property type="match status" value="1"/>
</dbReference>
<evidence type="ECO:0000256" key="1">
    <source>
        <dbReference type="ARBA" id="ARBA00022801"/>
    </source>
</evidence>
<proteinExistence type="predicted"/>
<dbReference type="GO" id="GO:0016791">
    <property type="term" value="F:phosphatase activity"/>
    <property type="evidence" value="ECO:0007669"/>
    <property type="project" value="TreeGrafter"/>
</dbReference>
<dbReference type="GO" id="GO:0007165">
    <property type="term" value="P:signal transduction"/>
    <property type="evidence" value="ECO:0007669"/>
    <property type="project" value="InterPro"/>
</dbReference>
<evidence type="ECO:0000259" key="3">
    <source>
        <dbReference type="PROSITE" id="PS50885"/>
    </source>
</evidence>
<reference evidence="4" key="1">
    <citation type="submission" date="2019-08" db="EMBL/GenBank/DDBJ databases">
        <authorList>
            <person name="Kucharzyk K."/>
            <person name="Murdoch R.W."/>
            <person name="Higgins S."/>
            <person name="Loffler F."/>
        </authorList>
    </citation>
    <scope>NUCLEOTIDE SEQUENCE</scope>
</reference>
<feature type="region of interest" description="Disordered" evidence="2">
    <location>
        <begin position="438"/>
        <end position="459"/>
    </location>
</feature>
<dbReference type="SMART" id="SM00304">
    <property type="entry name" value="HAMP"/>
    <property type="match status" value="1"/>
</dbReference>
<dbReference type="InterPro" id="IPR036457">
    <property type="entry name" value="PPM-type-like_dom_sf"/>
</dbReference>
<accession>A0A645BD71</accession>
<keyword evidence="1" id="KW-0378">Hydrolase</keyword>
<dbReference type="InterPro" id="IPR003660">
    <property type="entry name" value="HAMP_dom"/>
</dbReference>
<dbReference type="GO" id="GO:0016020">
    <property type="term" value="C:membrane"/>
    <property type="evidence" value="ECO:0007669"/>
    <property type="project" value="InterPro"/>
</dbReference>
<dbReference type="SMART" id="SM00331">
    <property type="entry name" value="PP2C_SIG"/>
    <property type="match status" value="1"/>
</dbReference>
<dbReference type="EMBL" id="VSSQ01019410">
    <property type="protein sequence ID" value="MPM63429.1"/>
    <property type="molecule type" value="Genomic_DNA"/>
</dbReference>
<evidence type="ECO:0000256" key="2">
    <source>
        <dbReference type="SAM" id="MobiDB-lite"/>
    </source>
</evidence>
<evidence type="ECO:0000313" key="4">
    <source>
        <dbReference type="EMBL" id="MPM63429.1"/>
    </source>
</evidence>
<protein>
    <recommendedName>
        <fullName evidence="3">HAMP domain-containing protein</fullName>
    </recommendedName>
</protein>
<dbReference type="InterPro" id="IPR052016">
    <property type="entry name" value="Bact_Sigma-Reg"/>
</dbReference>
<dbReference type="AlphaFoldDB" id="A0A645BD71"/>
<gene>
    <name evidence="4" type="ORF">SDC9_110309</name>
</gene>
<feature type="domain" description="HAMP" evidence="3">
    <location>
        <begin position="10"/>
        <end position="65"/>
    </location>
</feature>
<dbReference type="Pfam" id="PF07228">
    <property type="entry name" value="SpoIIE"/>
    <property type="match status" value="1"/>
</dbReference>
<dbReference type="PANTHER" id="PTHR43156:SF2">
    <property type="entry name" value="STAGE II SPORULATION PROTEIN E"/>
    <property type="match status" value="1"/>
</dbReference>
<comment type="caution">
    <text evidence="4">The sequence shown here is derived from an EMBL/GenBank/DDBJ whole genome shotgun (WGS) entry which is preliminary data.</text>
</comment>
<dbReference type="PROSITE" id="PS50885">
    <property type="entry name" value="HAMP"/>
    <property type="match status" value="1"/>
</dbReference>
<dbReference type="InterPro" id="IPR001932">
    <property type="entry name" value="PPM-type_phosphatase-like_dom"/>
</dbReference>
<sequence>MAVYLIFIRRSVIHPIRQLTQAAQAYEGGENKGAFSSLRLRSHDELQMLSDAFRNMLEEIDRHSQEQTQLAVREERLETELQLANEINAAMLPKALPAEGQAFDIRGRVERARELSSCFFDYFLLEHGRLGIVIGEVPGEGMSAGLFMVVARTTVKSQLRSGLPLVEAMTAANRQLYEIGSGMALETLAGVLEEDGTFSYINAGQCSPFLMRSKDRYEGMQEPVYAPLGQNENVVYQARKVTLRQGDRFFFCTAGLSRIADAEGKEFSGRQLQVTLNVSRGRNMDLDGLLRCVGDEGRAYAARPEAVDSFAIMLLEYRRSSMYLDQCDVSANRDGEAQITQFLKRQLSRNGYAPRAIAQIVVLAGELFTLCCWKLKEGEALCLECAVNPQTRSVTLQVRAPLGGRNPLDEADGMAAGQAARFIRASAEQIRFTPGDAEDILTVEKRPEDTVSEGEAQES</sequence>
<dbReference type="Gene3D" id="6.10.340.10">
    <property type="match status" value="1"/>
</dbReference>
<dbReference type="CDD" id="cd06225">
    <property type="entry name" value="HAMP"/>
    <property type="match status" value="1"/>
</dbReference>
<dbReference type="PANTHER" id="PTHR43156">
    <property type="entry name" value="STAGE II SPORULATION PROTEIN E-RELATED"/>
    <property type="match status" value="1"/>
</dbReference>
<dbReference type="Gene3D" id="3.60.40.10">
    <property type="entry name" value="PPM-type phosphatase domain"/>
    <property type="match status" value="1"/>
</dbReference>
<feature type="compositionally biased region" description="Acidic residues" evidence="2">
    <location>
        <begin position="450"/>
        <end position="459"/>
    </location>
</feature>
<organism evidence="4">
    <name type="scientific">bioreactor metagenome</name>
    <dbReference type="NCBI Taxonomy" id="1076179"/>
    <lineage>
        <taxon>unclassified sequences</taxon>
        <taxon>metagenomes</taxon>
        <taxon>ecological metagenomes</taxon>
    </lineage>
</organism>